<reference evidence="1 2" key="1">
    <citation type="submission" date="2019-07" db="EMBL/GenBank/DDBJ databases">
        <title>Tepidimonas charontis SPSP-6 draft genome.</title>
        <authorList>
            <person name="Da Costa M.S."/>
            <person name="Froufe H.J.C."/>
            <person name="Egas C."/>
            <person name="Albuquerque L."/>
        </authorList>
    </citation>
    <scope>NUCLEOTIDE SEQUENCE [LARGE SCALE GENOMIC DNA]</scope>
    <source>
        <strain evidence="1 2">SPSP-6</strain>
    </source>
</reference>
<gene>
    <name evidence="1" type="ORF">Tchar_02689</name>
</gene>
<accession>A0A554WXD1</accession>
<organism evidence="1 2">
    <name type="scientific">Tepidimonas charontis</name>
    <dbReference type="NCBI Taxonomy" id="2267262"/>
    <lineage>
        <taxon>Bacteria</taxon>
        <taxon>Pseudomonadati</taxon>
        <taxon>Pseudomonadota</taxon>
        <taxon>Betaproteobacteria</taxon>
        <taxon>Burkholderiales</taxon>
        <taxon>Tepidimonas</taxon>
    </lineage>
</organism>
<evidence type="ECO:0000313" key="1">
    <source>
        <dbReference type="EMBL" id="TSE28228.1"/>
    </source>
</evidence>
<name>A0A554WXD1_9BURK</name>
<evidence type="ECO:0000313" key="2">
    <source>
        <dbReference type="Proteomes" id="UP000318294"/>
    </source>
</evidence>
<dbReference type="EMBL" id="VJON01000114">
    <property type="protein sequence ID" value="TSE28228.1"/>
    <property type="molecule type" value="Genomic_DNA"/>
</dbReference>
<protein>
    <submittedName>
        <fullName evidence="1">Uncharacterized protein</fullName>
    </submittedName>
</protein>
<comment type="caution">
    <text evidence="1">The sequence shown here is derived from an EMBL/GenBank/DDBJ whole genome shotgun (WGS) entry which is preliminary data.</text>
</comment>
<proteinExistence type="predicted"/>
<sequence length="45" mass="5071">MAEYSAETVMSRRLFSPEKIEPVLNLDTPVRNAKQMCASLSLITE</sequence>
<keyword evidence="2" id="KW-1185">Reference proteome</keyword>
<dbReference type="AlphaFoldDB" id="A0A554WXD1"/>
<dbReference type="Proteomes" id="UP000318294">
    <property type="component" value="Unassembled WGS sequence"/>
</dbReference>